<proteinExistence type="predicted"/>
<keyword evidence="1" id="KW-0472">Membrane</keyword>
<evidence type="ECO:0000313" key="2">
    <source>
        <dbReference type="Proteomes" id="UP000695022"/>
    </source>
</evidence>
<dbReference type="Proteomes" id="UP000695022">
    <property type="component" value="Unplaced"/>
</dbReference>
<name>A0ABM1FB09_PRICU</name>
<gene>
    <name evidence="3" type="primary">LOC106821378</name>
</gene>
<keyword evidence="2" id="KW-1185">Reference proteome</keyword>
<protein>
    <submittedName>
        <fullName evidence="3">Transmembrane protein 220-like</fullName>
    </submittedName>
</protein>
<keyword evidence="1" id="KW-1133">Transmembrane helix</keyword>
<keyword evidence="1" id="KW-0812">Transmembrane</keyword>
<organism evidence="2 3">
    <name type="scientific">Priapulus caudatus</name>
    <name type="common">Priapulid worm</name>
    <dbReference type="NCBI Taxonomy" id="37621"/>
    <lineage>
        <taxon>Eukaryota</taxon>
        <taxon>Metazoa</taxon>
        <taxon>Ecdysozoa</taxon>
        <taxon>Scalidophora</taxon>
        <taxon>Priapulida</taxon>
        <taxon>Priapulimorpha</taxon>
        <taxon>Priapulimorphida</taxon>
        <taxon>Priapulidae</taxon>
        <taxon>Priapulus</taxon>
    </lineage>
</organism>
<dbReference type="RefSeq" id="XP_014681630.1">
    <property type="nucleotide sequence ID" value="XM_014826144.1"/>
</dbReference>
<dbReference type="GeneID" id="106821378"/>
<evidence type="ECO:0000256" key="1">
    <source>
        <dbReference type="SAM" id="Phobius"/>
    </source>
</evidence>
<feature type="transmembrane region" description="Helical" evidence="1">
    <location>
        <begin position="63"/>
        <end position="86"/>
    </location>
</feature>
<accession>A0ABM1FB09</accession>
<sequence>MIYLIYMTVLLLEGKIANPLQHEEGREMGGVIIVIAWLVVCYIKRAPPSGDIEASFQREVGTLLLVTTIIGLAPLMFWALCLWPGVSDSMAHCASSCQTSDL</sequence>
<evidence type="ECO:0000313" key="3">
    <source>
        <dbReference type="RefSeq" id="XP_014681630.1"/>
    </source>
</evidence>
<reference evidence="3" key="1">
    <citation type="submission" date="2025-08" db="UniProtKB">
        <authorList>
            <consortium name="RefSeq"/>
        </authorList>
    </citation>
    <scope>IDENTIFICATION</scope>
</reference>